<dbReference type="Proteomes" id="UP000007264">
    <property type="component" value="Unassembled WGS sequence"/>
</dbReference>
<dbReference type="GO" id="GO:0009411">
    <property type="term" value="P:response to UV"/>
    <property type="evidence" value="ECO:0007669"/>
    <property type="project" value="TreeGrafter"/>
</dbReference>
<dbReference type="KEGG" id="csl:COCSUDRAFT_42641"/>
<evidence type="ECO:0000313" key="5">
    <source>
        <dbReference type="EMBL" id="EIE22300.1"/>
    </source>
</evidence>
<name>I0YV81_COCSC</name>
<dbReference type="GO" id="GO:0031297">
    <property type="term" value="P:replication fork processing"/>
    <property type="evidence" value="ECO:0007669"/>
    <property type="project" value="TreeGrafter"/>
</dbReference>
<sequence>MTVLLFCAGLQSLGERIFYSKWRLGEVERCVLRLLAAVRQKLHGGASDPYKVFPLQEPAFQWADNHPDAPDVRIFSSERGPEGKRSFIATTLEGFWKRYRDMLPQHRHCYEIIRQGYPCHLYFDLEYQKDFNAGVDGDSLVGIVLKLCAEQLQEKFQLEMEDSWVLEMDSSSPHKFSRHVIVKIPGAAFQNNFHVGAFVKDMCAAQEGTDPESPVQQLLINKDADGSRTLFIDGGVYTRNRAFRLFLSSKAGKQWILQPTARFQGAKLSHRDTFFASLICNVSEGCRLLRCYEEADGVPFSWARHGQVGGRLIDSEAAIGRCAQPRIGPSRHPDIELFITSVCNMGGVQGEVRSWVEWPEAGLLLLNMKRNRWRARGTRSAMTRSAGATVLT</sequence>
<dbReference type="GO" id="GO:0005634">
    <property type="term" value="C:nucleus"/>
    <property type="evidence" value="ECO:0007669"/>
    <property type="project" value="TreeGrafter"/>
</dbReference>
<evidence type="ECO:0000256" key="1">
    <source>
        <dbReference type="ARBA" id="ARBA00026139"/>
    </source>
</evidence>
<keyword evidence="6" id="KW-1185">Reference proteome</keyword>
<dbReference type="InterPro" id="IPR044917">
    <property type="entry name" value="PRIMPOL"/>
</dbReference>
<evidence type="ECO:0000256" key="2">
    <source>
        <dbReference type="ARBA" id="ARBA00044677"/>
    </source>
</evidence>
<accession>I0YV81</accession>
<dbReference type="GO" id="GO:0003887">
    <property type="term" value="F:DNA-directed DNA polymerase activity"/>
    <property type="evidence" value="ECO:0007669"/>
    <property type="project" value="UniProtKB-EC"/>
</dbReference>
<dbReference type="RefSeq" id="XP_005646844.1">
    <property type="nucleotide sequence ID" value="XM_005646787.1"/>
</dbReference>
<evidence type="ECO:0000256" key="4">
    <source>
        <dbReference type="ARBA" id="ARBA00047303"/>
    </source>
</evidence>
<dbReference type="GO" id="GO:0005759">
    <property type="term" value="C:mitochondrial matrix"/>
    <property type="evidence" value="ECO:0007669"/>
    <property type="project" value="TreeGrafter"/>
</dbReference>
<dbReference type="GO" id="GO:0042276">
    <property type="term" value="P:error-prone translesion synthesis"/>
    <property type="evidence" value="ECO:0007669"/>
    <property type="project" value="InterPro"/>
</dbReference>
<dbReference type="EC" id="2.7.7.102" evidence="3"/>
<dbReference type="GeneID" id="17040286"/>
<dbReference type="PANTHER" id="PTHR31399">
    <property type="entry name" value="DNA-DIRECTED PRIMASE / POLYMERASE PROTEIN"/>
    <property type="match status" value="1"/>
</dbReference>
<dbReference type="AlphaFoldDB" id="I0YV81"/>
<evidence type="ECO:0000313" key="6">
    <source>
        <dbReference type="Proteomes" id="UP000007264"/>
    </source>
</evidence>
<gene>
    <name evidence="5" type="ORF">COCSUDRAFT_42641</name>
</gene>
<dbReference type="GO" id="GO:0003682">
    <property type="term" value="F:chromatin binding"/>
    <property type="evidence" value="ECO:0007669"/>
    <property type="project" value="TreeGrafter"/>
</dbReference>
<dbReference type="PANTHER" id="PTHR31399:SF0">
    <property type="entry name" value="DNA-DIRECTED PRIMASE_POLYMERASE PROTEIN"/>
    <property type="match status" value="1"/>
</dbReference>
<comment type="caution">
    <text evidence="5">The sequence shown here is derived from an EMBL/GenBank/DDBJ whole genome shotgun (WGS) entry which is preliminary data.</text>
</comment>
<comment type="catalytic activity">
    <reaction evidence="4">
        <text>DNA(n) + a 2'-deoxyribonucleoside 5'-triphosphate = DNA(n+1) + diphosphate</text>
        <dbReference type="Rhea" id="RHEA:22508"/>
        <dbReference type="Rhea" id="RHEA-COMP:17339"/>
        <dbReference type="Rhea" id="RHEA-COMP:17340"/>
        <dbReference type="ChEBI" id="CHEBI:33019"/>
        <dbReference type="ChEBI" id="CHEBI:61560"/>
        <dbReference type="ChEBI" id="CHEBI:173112"/>
        <dbReference type="EC" id="2.7.7.7"/>
    </reaction>
    <physiologicalReaction direction="left-to-right" evidence="4">
        <dbReference type="Rhea" id="RHEA:22509"/>
    </physiologicalReaction>
</comment>
<proteinExistence type="predicted"/>
<organism evidence="5 6">
    <name type="scientific">Coccomyxa subellipsoidea (strain C-169)</name>
    <name type="common">Green microalga</name>
    <dbReference type="NCBI Taxonomy" id="574566"/>
    <lineage>
        <taxon>Eukaryota</taxon>
        <taxon>Viridiplantae</taxon>
        <taxon>Chlorophyta</taxon>
        <taxon>core chlorophytes</taxon>
        <taxon>Trebouxiophyceae</taxon>
        <taxon>Trebouxiophyceae incertae sedis</taxon>
        <taxon>Coccomyxaceae</taxon>
        <taxon>Coccomyxa</taxon>
        <taxon>Coccomyxa subellipsoidea</taxon>
    </lineage>
</organism>
<dbReference type="eggNOG" id="ENOG502QS1Q">
    <property type="taxonomic scope" value="Eukaryota"/>
</dbReference>
<dbReference type="EMBL" id="AGSI01000010">
    <property type="protein sequence ID" value="EIE22300.1"/>
    <property type="molecule type" value="Genomic_DNA"/>
</dbReference>
<evidence type="ECO:0000256" key="3">
    <source>
        <dbReference type="ARBA" id="ARBA00044768"/>
    </source>
</evidence>
<dbReference type="OrthoDB" id="5988181at2759"/>
<comment type="catalytic activity">
    <reaction evidence="2">
        <text>ssDNA + n NTP = ssDNA/pppN(pN)n-1 hybrid + (n-1) diphosphate.</text>
        <dbReference type="EC" id="2.7.7.102"/>
    </reaction>
</comment>
<dbReference type="GO" id="GO:0006264">
    <property type="term" value="P:mitochondrial DNA replication"/>
    <property type="evidence" value="ECO:0007669"/>
    <property type="project" value="TreeGrafter"/>
</dbReference>
<reference evidence="5 6" key="1">
    <citation type="journal article" date="2012" name="Genome Biol.">
        <title>The genome of the polar eukaryotic microalga coccomyxa subellipsoidea reveals traits of cold adaptation.</title>
        <authorList>
            <person name="Blanc G."/>
            <person name="Agarkova I."/>
            <person name="Grimwood J."/>
            <person name="Kuo A."/>
            <person name="Brueggeman A."/>
            <person name="Dunigan D."/>
            <person name="Gurnon J."/>
            <person name="Ladunga I."/>
            <person name="Lindquist E."/>
            <person name="Lucas S."/>
            <person name="Pangilinan J."/>
            <person name="Proschold T."/>
            <person name="Salamov A."/>
            <person name="Schmutz J."/>
            <person name="Weeks D."/>
            <person name="Yamada T."/>
            <person name="Claverie J.M."/>
            <person name="Grigoriev I."/>
            <person name="Van Etten J."/>
            <person name="Lomsadze A."/>
            <person name="Borodovsky M."/>
        </authorList>
    </citation>
    <scope>NUCLEOTIDE SEQUENCE [LARGE SCALE GENOMIC DNA]</scope>
    <source>
        <strain evidence="5 6">C-169</strain>
    </source>
</reference>
<protein>
    <recommendedName>
        <fullName evidence="1">DNA-directed primase/polymerase protein</fullName>
        <ecNumber evidence="3">2.7.7.102</ecNumber>
    </recommendedName>
</protein>